<dbReference type="Gene3D" id="2.40.10.220">
    <property type="entry name" value="predicted glycosyltransferase like domains"/>
    <property type="match status" value="1"/>
</dbReference>
<dbReference type="InterPro" id="IPR009875">
    <property type="entry name" value="PilZ_domain"/>
</dbReference>
<protein>
    <recommendedName>
        <fullName evidence="1">PilZ domain-containing protein</fullName>
    </recommendedName>
</protein>
<organism evidence="2 3">
    <name type="scientific">Qipengyuania aquimaris</name>
    <dbReference type="NCBI Taxonomy" id="255984"/>
    <lineage>
        <taxon>Bacteria</taxon>
        <taxon>Pseudomonadati</taxon>
        <taxon>Pseudomonadota</taxon>
        <taxon>Alphaproteobacteria</taxon>
        <taxon>Sphingomonadales</taxon>
        <taxon>Erythrobacteraceae</taxon>
        <taxon>Qipengyuania</taxon>
    </lineage>
</organism>
<dbReference type="OrthoDB" id="7410488at2"/>
<gene>
    <name evidence="2" type="ORF">GRI34_09930</name>
</gene>
<keyword evidence="3" id="KW-1185">Reference proteome</keyword>
<dbReference type="RefSeq" id="WP_160595785.1">
    <property type="nucleotide sequence ID" value="NZ_WTYI01000001.1"/>
</dbReference>
<dbReference type="Proteomes" id="UP000432727">
    <property type="component" value="Unassembled WGS sequence"/>
</dbReference>
<accession>A0A6I4TL43</accession>
<proteinExistence type="predicted"/>
<comment type="caution">
    <text evidence="2">The sequence shown here is derived from an EMBL/GenBank/DDBJ whole genome shotgun (WGS) entry which is preliminary data.</text>
</comment>
<feature type="domain" description="PilZ" evidence="1">
    <location>
        <begin position="7"/>
        <end position="89"/>
    </location>
</feature>
<evidence type="ECO:0000313" key="2">
    <source>
        <dbReference type="EMBL" id="MXO96732.1"/>
    </source>
</evidence>
<dbReference type="SUPFAM" id="SSF141371">
    <property type="entry name" value="PilZ domain-like"/>
    <property type="match status" value="1"/>
</dbReference>
<sequence>MGVNLMERRAAERYDASSTIPLRAPGFEGQGRISDLSLAGCRLKDIEPGRLESGQSITLSLMDNMEASGIVCWAKGRSAGVRFDAPIAMATLAYFRFAEGIDVPEDTNVDGFGRVLPPLDPRTVAPPE</sequence>
<evidence type="ECO:0000313" key="3">
    <source>
        <dbReference type="Proteomes" id="UP000432727"/>
    </source>
</evidence>
<reference evidence="2 3" key="1">
    <citation type="submission" date="2019-12" db="EMBL/GenBank/DDBJ databases">
        <title>Genomic-based taxomic classification of the family Erythrobacteraceae.</title>
        <authorList>
            <person name="Xu L."/>
        </authorList>
    </citation>
    <scope>NUCLEOTIDE SEQUENCE [LARGE SCALE GENOMIC DNA]</scope>
    <source>
        <strain evidence="2 3">JCM 12189</strain>
    </source>
</reference>
<dbReference type="GO" id="GO:0035438">
    <property type="term" value="F:cyclic-di-GMP binding"/>
    <property type="evidence" value="ECO:0007669"/>
    <property type="project" value="InterPro"/>
</dbReference>
<dbReference type="Pfam" id="PF07238">
    <property type="entry name" value="PilZ"/>
    <property type="match status" value="1"/>
</dbReference>
<dbReference type="AlphaFoldDB" id="A0A6I4TL43"/>
<dbReference type="EMBL" id="WTYI01000001">
    <property type="protein sequence ID" value="MXO96732.1"/>
    <property type="molecule type" value="Genomic_DNA"/>
</dbReference>
<name>A0A6I4TL43_9SPHN</name>
<evidence type="ECO:0000259" key="1">
    <source>
        <dbReference type="Pfam" id="PF07238"/>
    </source>
</evidence>